<dbReference type="InterPro" id="IPR011059">
    <property type="entry name" value="Metal-dep_hydrolase_composite"/>
</dbReference>
<dbReference type="EC" id="3.5.-.-" evidence="2"/>
<dbReference type="SUPFAM" id="SSF51556">
    <property type="entry name" value="Metallo-dependent hydrolases"/>
    <property type="match status" value="1"/>
</dbReference>
<dbReference type="Proteomes" id="UP001236652">
    <property type="component" value="Chromosome"/>
</dbReference>
<dbReference type="Pfam" id="PF07969">
    <property type="entry name" value="Amidohydro_3"/>
    <property type="match status" value="1"/>
</dbReference>
<dbReference type="Gene3D" id="2.30.40.10">
    <property type="entry name" value="Urease, subunit C, domain 1"/>
    <property type="match status" value="1"/>
</dbReference>
<sequence length="532" mass="59688">METLYYGGDIITMEQENEEVEAVLVRDGKIQQKGSKLELEAQASEGVQRIDLEGKTLMPSFIDPHGHISFVGPVEQMANLSECTNFKEIQETLETYMTENHHDSNSPVIGFGYDPTRLEEQQHPTKEILNAVSTESPIFILHASGHMGCGNDRILDLAGIGQDTPDEDGGTIGRIEGSREPNGYLEEGAMKPVQKTFSGRNLDYFKIAKQGQDVYIRNGITTVQDGASSRQTVQLFQALAQEEKLQIDVVSYPTMEGGGRDIMKENPDFAKVYQNRFKIGGYKIFLDGSPQGKTAWLTEPYEGEESYRGYPWYTDEQVKAYTTEAIEDGAQLLTHCNGDAAADQLLTSYEKALEASDRSDKNDLRPVMIHCQTVRNDQLDQMARIRMIPSIFMAHTYYWGDVHLKNLGDQRGRRISPARSALDRGLCVNFHQDPPVLKPDMLHTIWCAVNRQTRSGASIGPEERVSVYEALQAVTINAAYQYREEDEKGSITEGKLADLVVLDQNPLKVDPFSIRDIQVLETIKEGESIYRV</sequence>
<dbReference type="RefSeq" id="WP_231417879.1">
    <property type="nucleotide sequence ID" value="NZ_CP126446.1"/>
</dbReference>
<dbReference type="Gene3D" id="3.10.310.70">
    <property type="match status" value="1"/>
</dbReference>
<evidence type="ECO:0000313" key="3">
    <source>
        <dbReference type="Proteomes" id="UP001236652"/>
    </source>
</evidence>
<gene>
    <name evidence="2" type="ORF">QNI29_18730</name>
</gene>
<keyword evidence="2" id="KW-0378">Hydrolase</keyword>
<reference evidence="2 3" key="1">
    <citation type="submission" date="2023-05" db="EMBL/GenBank/DDBJ databases">
        <title>Comparative genomics reveals the evidence of polycyclic aromatic hydrocarbons degradation in moderately halophilic genus Pontibacillus.</title>
        <authorList>
            <person name="Yang H."/>
            <person name="Qian Z."/>
        </authorList>
    </citation>
    <scope>NUCLEOTIDE SEQUENCE [LARGE SCALE GENOMIC DNA]</scope>
    <source>
        <strain evidence="3">HN14</strain>
    </source>
</reference>
<evidence type="ECO:0000259" key="1">
    <source>
        <dbReference type="Pfam" id="PF07969"/>
    </source>
</evidence>
<dbReference type="CDD" id="cd01300">
    <property type="entry name" value="YtcJ_like"/>
    <property type="match status" value="1"/>
</dbReference>
<dbReference type="InterPro" id="IPR013108">
    <property type="entry name" value="Amidohydro_3"/>
</dbReference>
<organism evidence="2 3">
    <name type="scientific">Pontibacillus chungwhensis</name>
    <dbReference type="NCBI Taxonomy" id="265426"/>
    <lineage>
        <taxon>Bacteria</taxon>
        <taxon>Bacillati</taxon>
        <taxon>Bacillota</taxon>
        <taxon>Bacilli</taxon>
        <taxon>Bacillales</taxon>
        <taxon>Bacillaceae</taxon>
        <taxon>Pontibacillus</taxon>
    </lineage>
</organism>
<feature type="domain" description="Amidohydrolase 3" evidence="1">
    <location>
        <begin position="50"/>
        <end position="530"/>
    </location>
</feature>
<dbReference type="GO" id="GO:0016787">
    <property type="term" value="F:hydrolase activity"/>
    <property type="evidence" value="ECO:0007669"/>
    <property type="project" value="UniProtKB-KW"/>
</dbReference>
<dbReference type="InterPro" id="IPR032466">
    <property type="entry name" value="Metal_Hydrolase"/>
</dbReference>
<name>A0ABY8UXK4_9BACI</name>
<accession>A0ABY8UXK4</accession>
<dbReference type="PANTHER" id="PTHR22642">
    <property type="entry name" value="IMIDAZOLONEPROPIONASE"/>
    <property type="match status" value="1"/>
</dbReference>
<protein>
    <submittedName>
        <fullName evidence="2">Amidohydrolase</fullName>
        <ecNumber evidence="2">3.5.-.-</ecNumber>
    </submittedName>
</protein>
<proteinExistence type="predicted"/>
<dbReference type="PANTHER" id="PTHR22642:SF2">
    <property type="entry name" value="PROTEIN LONG AFTER FAR-RED 3"/>
    <property type="match status" value="1"/>
</dbReference>
<dbReference type="InterPro" id="IPR033932">
    <property type="entry name" value="YtcJ-like"/>
</dbReference>
<dbReference type="SUPFAM" id="SSF51338">
    <property type="entry name" value="Composite domain of metallo-dependent hydrolases"/>
    <property type="match status" value="1"/>
</dbReference>
<dbReference type="Gene3D" id="3.20.20.140">
    <property type="entry name" value="Metal-dependent hydrolases"/>
    <property type="match status" value="1"/>
</dbReference>
<dbReference type="EMBL" id="CP126446">
    <property type="protein sequence ID" value="WIF97737.1"/>
    <property type="molecule type" value="Genomic_DNA"/>
</dbReference>
<keyword evidence="3" id="KW-1185">Reference proteome</keyword>
<evidence type="ECO:0000313" key="2">
    <source>
        <dbReference type="EMBL" id="WIF97737.1"/>
    </source>
</evidence>